<dbReference type="Pfam" id="PF00226">
    <property type="entry name" value="DnaJ"/>
    <property type="match status" value="1"/>
</dbReference>
<dbReference type="Gene3D" id="1.10.287.110">
    <property type="entry name" value="DnaJ domain"/>
    <property type="match status" value="1"/>
</dbReference>
<dbReference type="InterPro" id="IPR036869">
    <property type="entry name" value="J_dom_sf"/>
</dbReference>
<evidence type="ECO:0000259" key="2">
    <source>
        <dbReference type="PROSITE" id="PS50076"/>
    </source>
</evidence>
<feature type="region of interest" description="Disordered" evidence="1">
    <location>
        <begin position="66"/>
        <end position="87"/>
    </location>
</feature>
<dbReference type="EMBL" id="CAICTM010001035">
    <property type="protein sequence ID" value="CAB9519688.1"/>
    <property type="molecule type" value="Genomic_DNA"/>
</dbReference>
<organism evidence="3 4">
    <name type="scientific">Seminavis robusta</name>
    <dbReference type="NCBI Taxonomy" id="568900"/>
    <lineage>
        <taxon>Eukaryota</taxon>
        <taxon>Sar</taxon>
        <taxon>Stramenopiles</taxon>
        <taxon>Ochrophyta</taxon>
        <taxon>Bacillariophyta</taxon>
        <taxon>Bacillariophyceae</taxon>
        <taxon>Bacillariophycidae</taxon>
        <taxon>Naviculales</taxon>
        <taxon>Naviculaceae</taxon>
        <taxon>Seminavis</taxon>
    </lineage>
</organism>
<dbReference type="CDD" id="cd06257">
    <property type="entry name" value="DnaJ"/>
    <property type="match status" value="1"/>
</dbReference>
<dbReference type="OrthoDB" id="43589at2759"/>
<name>A0A9N8HR22_9STRA</name>
<evidence type="ECO:0000313" key="4">
    <source>
        <dbReference type="Proteomes" id="UP001153069"/>
    </source>
</evidence>
<keyword evidence="4" id="KW-1185">Reference proteome</keyword>
<gene>
    <name evidence="3" type="ORF">SEMRO_1037_G234150.1</name>
</gene>
<reference evidence="3" key="1">
    <citation type="submission" date="2020-06" db="EMBL/GenBank/DDBJ databases">
        <authorList>
            <consortium name="Plant Systems Biology data submission"/>
        </authorList>
    </citation>
    <scope>NUCLEOTIDE SEQUENCE</scope>
    <source>
        <strain evidence="3">D6</strain>
    </source>
</reference>
<evidence type="ECO:0000313" key="3">
    <source>
        <dbReference type="EMBL" id="CAB9519688.1"/>
    </source>
</evidence>
<protein>
    <recommendedName>
        <fullName evidence="2">J domain-containing protein</fullName>
    </recommendedName>
</protein>
<dbReference type="PROSITE" id="PS50076">
    <property type="entry name" value="DNAJ_2"/>
    <property type="match status" value="1"/>
</dbReference>
<accession>A0A9N8HR22</accession>
<evidence type="ECO:0000256" key="1">
    <source>
        <dbReference type="SAM" id="MobiDB-lite"/>
    </source>
</evidence>
<proteinExistence type="predicted"/>
<dbReference type="SUPFAM" id="SSF46565">
    <property type="entry name" value="Chaperone J-domain"/>
    <property type="match status" value="1"/>
</dbReference>
<dbReference type="InterPro" id="IPR001623">
    <property type="entry name" value="DnaJ_domain"/>
</dbReference>
<feature type="domain" description="J" evidence="2">
    <location>
        <begin position="94"/>
        <end position="179"/>
    </location>
</feature>
<dbReference type="SMART" id="SM00271">
    <property type="entry name" value="DnaJ"/>
    <property type="match status" value="1"/>
</dbReference>
<sequence>MNRHVLVMLRRHASSAASSKSFLPGGMFKPVLPSANTMLDSQNSCRPNGMITTGGPITASASAANPISSNNNNHQIRHFGSDRSLRRNKRRKVSPFKVLKVRRTTPYAAVKTIFLKLAMQHHPDVAGAKSEEEQEKSRELFIQARQAFEALVEDPETGGICLVEELPDYVADDEHDKMDEWFKQETGYDMPFMDEATMKEVAAMTEAVGGGGMDRGLDRDGGMWELARMVTRTVKTGGDGKNLLRLEQGEVKEININNSNLRARRRRAR</sequence>
<dbReference type="Proteomes" id="UP001153069">
    <property type="component" value="Unassembled WGS sequence"/>
</dbReference>
<comment type="caution">
    <text evidence="3">The sequence shown here is derived from an EMBL/GenBank/DDBJ whole genome shotgun (WGS) entry which is preliminary data.</text>
</comment>
<dbReference type="AlphaFoldDB" id="A0A9N8HR22"/>